<proteinExistence type="inferred from homology"/>
<comment type="catalytic activity">
    <reaction evidence="2">
        <text>a 3'-end 2',3'-cyclophospho-ribonucleotide-RNA + H2O = a 3'-end 2'-phospho-ribonucleotide-RNA + H(+)</text>
        <dbReference type="Rhea" id="RHEA:11828"/>
        <dbReference type="Rhea" id="RHEA-COMP:10464"/>
        <dbReference type="Rhea" id="RHEA-COMP:17353"/>
        <dbReference type="ChEBI" id="CHEBI:15377"/>
        <dbReference type="ChEBI" id="CHEBI:15378"/>
        <dbReference type="ChEBI" id="CHEBI:83064"/>
        <dbReference type="ChEBI" id="CHEBI:173113"/>
        <dbReference type="EC" id="3.1.4.58"/>
    </reaction>
</comment>
<dbReference type="HAMAP" id="MF_01940">
    <property type="entry name" value="RNA_CPDase"/>
    <property type="match status" value="1"/>
</dbReference>
<dbReference type="PANTHER" id="PTHR35561:SF1">
    <property type="entry name" value="RNA 2',3'-CYCLIC PHOSPHODIESTERASE"/>
    <property type="match status" value="1"/>
</dbReference>
<dbReference type="EC" id="3.1.4.58" evidence="2"/>
<accession>A0ABY3CD32</accession>
<evidence type="ECO:0000313" key="5">
    <source>
        <dbReference type="Proteomes" id="UP000733744"/>
    </source>
</evidence>
<feature type="short sequence motif" description="HXTX 1" evidence="2">
    <location>
        <begin position="42"/>
        <end position="45"/>
    </location>
</feature>
<evidence type="ECO:0000259" key="3">
    <source>
        <dbReference type="Pfam" id="PF02834"/>
    </source>
</evidence>
<feature type="short sequence motif" description="HXTX 2" evidence="2">
    <location>
        <begin position="125"/>
        <end position="128"/>
    </location>
</feature>
<dbReference type="Gene3D" id="3.90.1140.10">
    <property type="entry name" value="Cyclic phosphodiesterase"/>
    <property type="match status" value="1"/>
</dbReference>
<dbReference type="RefSeq" id="WP_127027188.1">
    <property type="nucleotide sequence ID" value="NZ_RYFG02000026.1"/>
</dbReference>
<dbReference type="NCBIfam" id="TIGR02258">
    <property type="entry name" value="2_5_ligase"/>
    <property type="match status" value="1"/>
</dbReference>
<evidence type="ECO:0000256" key="1">
    <source>
        <dbReference type="ARBA" id="ARBA00022801"/>
    </source>
</evidence>
<dbReference type="EMBL" id="RYFG02000026">
    <property type="protein sequence ID" value="TRX00521.1"/>
    <property type="molecule type" value="Genomic_DNA"/>
</dbReference>
<protein>
    <recommendedName>
        <fullName evidence="2">RNA 2',3'-cyclic phosphodiesterase</fullName>
        <shortName evidence="2">RNA 2',3'-CPDase</shortName>
        <ecNumber evidence="2">3.1.4.58</ecNumber>
    </recommendedName>
</protein>
<feature type="active site" description="Proton donor" evidence="2">
    <location>
        <position position="42"/>
    </location>
</feature>
<gene>
    <name evidence="4" type="primary">thpR</name>
    <name evidence="4" type="ORF">EKO24_005945</name>
</gene>
<dbReference type="Pfam" id="PF02834">
    <property type="entry name" value="LigT_PEase"/>
    <property type="match status" value="2"/>
</dbReference>
<feature type="domain" description="Phosphoesterase HXTX" evidence="3">
    <location>
        <begin position="12"/>
        <end position="86"/>
    </location>
</feature>
<dbReference type="InterPro" id="IPR009097">
    <property type="entry name" value="Cyclic_Pdiesterase"/>
</dbReference>
<dbReference type="InterPro" id="IPR014051">
    <property type="entry name" value="Phosphoesterase_HXTX"/>
</dbReference>
<comment type="caution">
    <text evidence="4">The sequence shown here is derived from an EMBL/GenBank/DDBJ whole genome shotgun (WGS) entry which is preliminary data.</text>
</comment>
<reference evidence="4 5" key="1">
    <citation type="journal article" date="2019" name="Antonie Van Leeuwenhoek">
        <title>Description of 'Ca. Methylobacter oryzae' KRF1, a novel species from the environmentally important Methylobacter clade 2.</title>
        <authorList>
            <person name="Khatri K."/>
            <person name="Mohite J.A."/>
            <person name="Pandit P.S."/>
            <person name="Bahulikar R."/>
            <person name="Rahalkar M.C."/>
        </authorList>
    </citation>
    <scope>NUCLEOTIDE SEQUENCE [LARGE SCALE GENOMIC DNA]</scope>
    <source>
        <strain evidence="4 5">KRF1</strain>
    </source>
</reference>
<keyword evidence="1 2" id="KW-0378">Hydrolase</keyword>
<feature type="domain" description="Phosphoesterase HXTX" evidence="3">
    <location>
        <begin position="95"/>
        <end position="164"/>
    </location>
</feature>
<evidence type="ECO:0000256" key="2">
    <source>
        <dbReference type="HAMAP-Rule" id="MF_01940"/>
    </source>
</evidence>
<dbReference type="SUPFAM" id="SSF55144">
    <property type="entry name" value="LigT-like"/>
    <property type="match status" value="1"/>
</dbReference>
<dbReference type="PANTHER" id="PTHR35561">
    <property type="entry name" value="RNA 2',3'-CYCLIC PHOSPHODIESTERASE"/>
    <property type="match status" value="1"/>
</dbReference>
<feature type="active site" description="Proton acceptor" evidence="2">
    <location>
        <position position="125"/>
    </location>
</feature>
<comment type="function">
    <text evidence="2">Hydrolyzes RNA 2',3'-cyclic phosphodiester to an RNA 2'-phosphomonoester.</text>
</comment>
<keyword evidence="5" id="KW-1185">Reference proteome</keyword>
<dbReference type="InterPro" id="IPR004175">
    <property type="entry name" value="RNA_CPDase"/>
</dbReference>
<evidence type="ECO:0000313" key="4">
    <source>
        <dbReference type="EMBL" id="TRX00521.1"/>
    </source>
</evidence>
<organism evidence="4 5">
    <name type="scientific">Candidatus Methylobacter oryzae</name>
    <dbReference type="NCBI Taxonomy" id="2497749"/>
    <lineage>
        <taxon>Bacteria</taxon>
        <taxon>Pseudomonadati</taxon>
        <taxon>Pseudomonadota</taxon>
        <taxon>Gammaproteobacteria</taxon>
        <taxon>Methylococcales</taxon>
        <taxon>Methylococcaceae</taxon>
        <taxon>Methylobacter</taxon>
    </lineage>
</organism>
<name>A0ABY3CD32_9GAMM</name>
<dbReference type="Proteomes" id="UP000733744">
    <property type="component" value="Unassembled WGS sequence"/>
</dbReference>
<comment type="similarity">
    <text evidence="2">Belongs to the 2H phosphoesterase superfamily. ThpR family.</text>
</comment>
<sequence length="183" mass="20679">MPDTSRLFFALWPDDKTRKTLSRLTQSVSAQTLKWVKPYNFHVTLVFLGSVDKDTEALIKLAAADINAQPFTLTFDALNYWSKPKVLCLTCRQPAPEPAVMLASQLRAAAENLGLHTDERPYTPHITLARHVRHLPQTVIEPVTWQAEAFCLVESCSEPEGVFYKVIQQWPFIKPGANPGQYL</sequence>